<protein>
    <submittedName>
        <fullName evidence="1">Uncharacterized protein</fullName>
    </submittedName>
</protein>
<gene>
    <name evidence="1" type="ORF">MEDL_26516</name>
</gene>
<accession>A0A8S3RUX6</accession>
<dbReference type="Proteomes" id="UP000683360">
    <property type="component" value="Unassembled WGS sequence"/>
</dbReference>
<keyword evidence="2" id="KW-1185">Reference proteome</keyword>
<evidence type="ECO:0000313" key="2">
    <source>
        <dbReference type="Proteomes" id="UP000683360"/>
    </source>
</evidence>
<dbReference type="AlphaFoldDB" id="A0A8S3RUX6"/>
<reference evidence="1" key="1">
    <citation type="submission" date="2021-03" db="EMBL/GenBank/DDBJ databases">
        <authorList>
            <person name="Bekaert M."/>
        </authorList>
    </citation>
    <scope>NUCLEOTIDE SEQUENCE</scope>
</reference>
<dbReference type="OrthoDB" id="6157149at2759"/>
<evidence type="ECO:0000313" key="1">
    <source>
        <dbReference type="EMBL" id="CAG2212500.1"/>
    </source>
</evidence>
<name>A0A8S3RUX6_MYTED</name>
<dbReference type="EMBL" id="CAJPWZ010001300">
    <property type="protein sequence ID" value="CAG2212500.1"/>
    <property type="molecule type" value="Genomic_DNA"/>
</dbReference>
<organism evidence="1 2">
    <name type="scientific">Mytilus edulis</name>
    <name type="common">Blue mussel</name>
    <dbReference type="NCBI Taxonomy" id="6550"/>
    <lineage>
        <taxon>Eukaryota</taxon>
        <taxon>Metazoa</taxon>
        <taxon>Spiralia</taxon>
        <taxon>Lophotrochozoa</taxon>
        <taxon>Mollusca</taxon>
        <taxon>Bivalvia</taxon>
        <taxon>Autobranchia</taxon>
        <taxon>Pteriomorphia</taxon>
        <taxon>Mytilida</taxon>
        <taxon>Mytiloidea</taxon>
        <taxon>Mytilidae</taxon>
        <taxon>Mytilinae</taxon>
        <taxon>Mytilus</taxon>
    </lineage>
</organism>
<sequence length="240" mass="27956">MVAKYTDDKCCGTTTYNSKAKVCCAFENNIEIVNKSEDNHDSCCSSGSMNVSESFSRNTHYCSLEKCGKEPSNELQNRRPRNMKTSTKGVCRICNDSKRFFVKALKSNGFDVCKRQALKVRIISQRRHSGKRRIKMIIQTDLYSEKDYERKEIEVLLPCSCRRIRASKAILITELEDFRETVRLGDSDILLPWYSSVRKHVLRQWKTCKTKKNDLVVNNMLEIKSFIDYKYNKLTENNLE</sequence>
<proteinExistence type="predicted"/>
<comment type="caution">
    <text evidence="1">The sequence shown here is derived from an EMBL/GenBank/DDBJ whole genome shotgun (WGS) entry which is preliminary data.</text>
</comment>